<gene>
    <name evidence="2" type="ORF">HMPREF1092_00705</name>
</gene>
<evidence type="ECO:0000259" key="1">
    <source>
        <dbReference type="Pfam" id="PF07179"/>
    </source>
</evidence>
<evidence type="ECO:0000313" key="3">
    <source>
        <dbReference type="Proteomes" id="UP000013097"/>
    </source>
</evidence>
<proteinExistence type="predicted"/>
<protein>
    <recommendedName>
        <fullName evidence="1">SseB protein N-terminal domain-containing protein</fullName>
    </recommendedName>
</protein>
<dbReference type="PATRIC" id="fig|999411.4.peg.682"/>
<dbReference type="eggNOG" id="ENOG502ZJCS">
    <property type="taxonomic scope" value="Bacteria"/>
</dbReference>
<evidence type="ECO:0000313" key="2">
    <source>
        <dbReference type="EMBL" id="ENZ03518.1"/>
    </source>
</evidence>
<organism evidence="2 3">
    <name type="scientific">Clostridium thermobutyricum</name>
    <dbReference type="NCBI Taxonomy" id="29372"/>
    <lineage>
        <taxon>Bacteria</taxon>
        <taxon>Bacillati</taxon>
        <taxon>Bacillota</taxon>
        <taxon>Clostridia</taxon>
        <taxon>Eubacteriales</taxon>
        <taxon>Clostridiaceae</taxon>
        <taxon>Clostridium</taxon>
    </lineage>
</organism>
<dbReference type="HOGENOM" id="CLU_050354_0_0_9"/>
<dbReference type="AlphaFoldDB" id="N9XUW9"/>
<keyword evidence="3" id="KW-1185">Reference proteome</keyword>
<accession>N9XUW9</accession>
<dbReference type="InterPro" id="IPR009839">
    <property type="entry name" value="SseB_N"/>
</dbReference>
<dbReference type="RefSeq" id="WP_002597207.1">
    <property type="nucleotide sequence ID" value="NZ_KB850956.1"/>
</dbReference>
<dbReference type="Pfam" id="PF07179">
    <property type="entry name" value="SseB"/>
    <property type="match status" value="1"/>
</dbReference>
<reference evidence="2 3" key="1">
    <citation type="submission" date="2013-01" db="EMBL/GenBank/DDBJ databases">
        <title>The Genome Sequence of Clostridium colicanis 209318.</title>
        <authorList>
            <consortium name="The Broad Institute Genome Sequencing Platform"/>
            <person name="Earl A."/>
            <person name="Ward D."/>
            <person name="Feldgarden M."/>
            <person name="Gevers D."/>
            <person name="Courvalin P."/>
            <person name="Lambert T."/>
            <person name="Walker B."/>
            <person name="Young S.K."/>
            <person name="Zeng Q."/>
            <person name="Gargeya S."/>
            <person name="Fitzgerald M."/>
            <person name="Haas B."/>
            <person name="Abouelleil A."/>
            <person name="Alvarado L."/>
            <person name="Arachchi H.M."/>
            <person name="Berlin A.M."/>
            <person name="Chapman S.B."/>
            <person name="Dewar J."/>
            <person name="Goldberg J."/>
            <person name="Griggs A."/>
            <person name="Gujja S."/>
            <person name="Hansen M."/>
            <person name="Howarth C."/>
            <person name="Imamovic A."/>
            <person name="Larimer J."/>
            <person name="McCowan C."/>
            <person name="Murphy C."/>
            <person name="Neiman D."/>
            <person name="Pearson M."/>
            <person name="Priest M."/>
            <person name="Roberts A."/>
            <person name="Saif S."/>
            <person name="Shea T."/>
            <person name="Sisk P."/>
            <person name="Sykes S."/>
            <person name="Wortman J."/>
            <person name="Nusbaum C."/>
            <person name="Birren B."/>
        </authorList>
    </citation>
    <scope>NUCLEOTIDE SEQUENCE [LARGE SCALE GENOMIC DNA]</scope>
    <source>
        <strain evidence="2 3">209318</strain>
    </source>
</reference>
<name>N9XUW9_9CLOT</name>
<dbReference type="EMBL" id="AGYT01000007">
    <property type="protein sequence ID" value="ENZ03518.1"/>
    <property type="molecule type" value="Genomic_DNA"/>
</dbReference>
<dbReference type="Proteomes" id="UP000013097">
    <property type="component" value="Unassembled WGS sequence"/>
</dbReference>
<feature type="domain" description="SseB protein N-terminal" evidence="1">
    <location>
        <begin position="207"/>
        <end position="309"/>
    </location>
</feature>
<comment type="caution">
    <text evidence="2">The sequence shown here is derived from an EMBL/GenBank/DDBJ whole genome shotgun (WGS) entry which is preliminary data.</text>
</comment>
<sequence length="323" mass="38382">MNNERKDELEKEYLFNEDITLNNLKELEIQEIIYLIFTTQDFKKENKFTDINLDNKLKLFFEGIIDKIRESEELYIAYNVYTRYPHVDYDKRSWIFSKEEYAQNAKDYFMKNGLELKIKKLEKYDVLNEFAEFHRLGIEAAVIDNGQYTVDIKTGSILKPINYDRVEKINIPVTNPELNYSMMKFFQEINLKANYEGKGRVIRILEEKMMEEISKGEYLVPMKFEENNIGVGKVELKEDTKVNFAILEDSKGALWIPAFTDWVEFKKFYDKEKWNGSVLNYDTLINMVQDVKGVNINPFGLKVELTEQNIKIIENYKKKKKSN</sequence>